<dbReference type="InterPro" id="IPR000072">
    <property type="entry name" value="PDGF/VEGF_dom"/>
</dbReference>
<dbReference type="PANTHER" id="PTHR21719">
    <property type="entry name" value="FI06402P-RELATED"/>
    <property type="match status" value="1"/>
</dbReference>
<gene>
    <name evidence="5" type="ORF">PAPOLLO_LOCUS13505</name>
</gene>
<feature type="compositionally biased region" description="Basic and acidic residues" evidence="2">
    <location>
        <begin position="315"/>
        <end position="346"/>
    </location>
</feature>
<reference evidence="5" key="1">
    <citation type="submission" date="2021-04" db="EMBL/GenBank/DDBJ databases">
        <authorList>
            <person name="Tunstrom K."/>
        </authorList>
    </citation>
    <scope>NUCLEOTIDE SEQUENCE</scope>
</reference>
<dbReference type="PROSITE" id="PS50278">
    <property type="entry name" value="PDGF_2"/>
    <property type="match status" value="1"/>
</dbReference>
<dbReference type="Proteomes" id="UP000691718">
    <property type="component" value="Unassembled WGS sequence"/>
</dbReference>
<evidence type="ECO:0000313" key="6">
    <source>
        <dbReference type="Proteomes" id="UP000691718"/>
    </source>
</evidence>
<organism evidence="5 6">
    <name type="scientific">Parnassius apollo</name>
    <name type="common">Apollo butterfly</name>
    <name type="synonym">Papilio apollo</name>
    <dbReference type="NCBI Taxonomy" id="110799"/>
    <lineage>
        <taxon>Eukaryota</taxon>
        <taxon>Metazoa</taxon>
        <taxon>Ecdysozoa</taxon>
        <taxon>Arthropoda</taxon>
        <taxon>Hexapoda</taxon>
        <taxon>Insecta</taxon>
        <taxon>Pterygota</taxon>
        <taxon>Neoptera</taxon>
        <taxon>Endopterygota</taxon>
        <taxon>Lepidoptera</taxon>
        <taxon>Glossata</taxon>
        <taxon>Ditrysia</taxon>
        <taxon>Papilionoidea</taxon>
        <taxon>Papilionidae</taxon>
        <taxon>Parnassiinae</taxon>
        <taxon>Parnassini</taxon>
        <taxon>Parnassius</taxon>
        <taxon>Parnassius</taxon>
    </lineage>
</organism>
<feature type="chain" id="PRO_5035759055" evidence="3">
    <location>
        <begin position="19"/>
        <end position="451"/>
    </location>
</feature>
<comment type="similarity">
    <text evidence="1">Belongs to the PDGF/VEGF growth factor family.</text>
</comment>
<evidence type="ECO:0000256" key="2">
    <source>
        <dbReference type="SAM" id="MobiDB-lite"/>
    </source>
</evidence>
<evidence type="ECO:0000256" key="1">
    <source>
        <dbReference type="RuleBase" id="RU003818"/>
    </source>
</evidence>
<dbReference type="PANTHER" id="PTHR21719:SF1">
    <property type="entry name" value="FI06402P-RELATED"/>
    <property type="match status" value="1"/>
</dbReference>
<sequence length="451" mass="50874">MMLRLLLLILLAVHSCTAYVTEPPTFAERLDRLYEKLERFKLAPPESKPIEDKLNAKLAKLNALKPDPIADDDEELVSTMQLWGDMSDEQLRDVIKELQQMKDEEKSERLVDGEYGDGDYNDEETFLQDLGDGDYAMDGSEDWDPIDDPDTSTSKPGAVVPSAITRTDSGYREIVVSAVDPVAATNERPRILDDSNLTPVERVALRRAALANMGTVVRSGKCLTPQPRWLPVRQLAPAADTVYMPPCVQLHRCAPDSGCCYSEAEVCAPVDGKYVAIPFYLNKVDGNFTVARMLFFNHTRCACVSRETLQSTARAKVETHPTESQESTREKQGDWRQPTEEPRLERDEEQTAPPQLRRCTCPVLFTARISNGACTCICDWADPGKRRDCQSLARGREHFGLRDRVCVSSGDCSPPACEHGRYDTRAGRCPRRYRRLRYHRGRYHTDKTVIV</sequence>
<dbReference type="AlphaFoldDB" id="A0A8S3X5S4"/>
<evidence type="ECO:0000313" key="5">
    <source>
        <dbReference type="EMBL" id="CAG4999245.1"/>
    </source>
</evidence>
<keyword evidence="1" id="KW-0339">Growth factor</keyword>
<dbReference type="OrthoDB" id="6370328at2759"/>
<dbReference type="GO" id="GO:0016020">
    <property type="term" value="C:membrane"/>
    <property type="evidence" value="ECO:0007669"/>
    <property type="project" value="InterPro"/>
</dbReference>
<name>A0A8S3X5S4_PARAO</name>
<protein>
    <submittedName>
        <fullName evidence="5">(apollo) hypothetical protein</fullName>
    </submittedName>
</protein>
<proteinExistence type="inferred from homology"/>
<accession>A0A8S3X5S4</accession>
<dbReference type="EMBL" id="CAJQZP010000937">
    <property type="protein sequence ID" value="CAG4999245.1"/>
    <property type="molecule type" value="Genomic_DNA"/>
</dbReference>
<dbReference type="SMART" id="SM00141">
    <property type="entry name" value="PDGF"/>
    <property type="match status" value="1"/>
</dbReference>
<keyword evidence="3" id="KW-0732">Signal</keyword>
<evidence type="ECO:0000256" key="3">
    <source>
        <dbReference type="SAM" id="SignalP"/>
    </source>
</evidence>
<dbReference type="Pfam" id="PF00341">
    <property type="entry name" value="PDGF"/>
    <property type="match status" value="1"/>
</dbReference>
<dbReference type="GO" id="GO:0008083">
    <property type="term" value="F:growth factor activity"/>
    <property type="evidence" value="ECO:0007669"/>
    <property type="project" value="UniProtKB-KW"/>
</dbReference>
<feature type="domain" description="Platelet-derived growth factor (PDGF) family profile" evidence="4">
    <location>
        <begin position="233"/>
        <end position="308"/>
    </location>
</feature>
<feature type="region of interest" description="Disordered" evidence="2">
    <location>
        <begin position="314"/>
        <end position="351"/>
    </location>
</feature>
<feature type="compositionally biased region" description="Acidic residues" evidence="2">
    <location>
        <begin position="139"/>
        <end position="150"/>
    </location>
</feature>
<feature type="signal peptide" evidence="3">
    <location>
        <begin position="1"/>
        <end position="18"/>
    </location>
</feature>
<comment type="caution">
    <text evidence="5">The sequence shown here is derived from an EMBL/GenBank/DDBJ whole genome shotgun (WGS) entry which is preliminary data.</text>
</comment>
<dbReference type="GO" id="GO:0035099">
    <property type="term" value="P:hemocyte migration"/>
    <property type="evidence" value="ECO:0007669"/>
    <property type="project" value="TreeGrafter"/>
</dbReference>
<evidence type="ECO:0000259" key="4">
    <source>
        <dbReference type="PROSITE" id="PS50278"/>
    </source>
</evidence>
<feature type="region of interest" description="Disordered" evidence="2">
    <location>
        <begin position="135"/>
        <end position="157"/>
    </location>
</feature>
<keyword evidence="6" id="KW-1185">Reference proteome</keyword>